<reference evidence="1 2" key="1">
    <citation type="journal article" date="2023" name="IMA Fungus">
        <title>Comparative genomic study of the Penicillium genus elucidates a diverse pangenome and 15 lateral gene transfer events.</title>
        <authorList>
            <person name="Petersen C."/>
            <person name="Sorensen T."/>
            <person name="Nielsen M.R."/>
            <person name="Sondergaard T.E."/>
            <person name="Sorensen J.L."/>
            <person name="Fitzpatrick D.A."/>
            <person name="Frisvad J.C."/>
            <person name="Nielsen K.L."/>
        </authorList>
    </citation>
    <scope>NUCLEOTIDE SEQUENCE [LARGE SCALE GENOMIC DNA]</scope>
    <source>
        <strain evidence="1 2">IBT 3361</strain>
    </source>
</reference>
<dbReference type="EMBL" id="JAPVEB010000003">
    <property type="protein sequence ID" value="KAJ5269997.1"/>
    <property type="molecule type" value="Genomic_DNA"/>
</dbReference>
<comment type="caution">
    <text evidence="1">The sequence shown here is derived from an EMBL/GenBank/DDBJ whole genome shotgun (WGS) entry which is preliminary data.</text>
</comment>
<proteinExistence type="predicted"/>
<sequence length="151" mass="17320">MPTKSSTRTRKRAEEVLQARDQPTSYRFVGVDCQLLELDEDGKHLNSPKPIFFRPQGAAWVAPVLVTDSKGEEKLKRTTERWDNAQCRQFSGLHSQVRYVYSALERMFFLFRRDFRRGGNEVPPSLDTRSSGGGERLVFAEEFRGALYGSL</sequence>
<dbReference type="Proteomes" id="UP001220256">
    <property type="component" value="Unassembled WGS sequence"/>
</dbReference>
<accession>A0ABQ8WJN8</accession>
<gene>
    <name evidence="1" type="ORF">N7505_005755</name>
</gene>
<name>A0ABQ8WJN8_PENCH</name>
<keyword evidence="2" id="KW-1185">Reference proteome</keyword>
<organism evidence="1 2">
    <name type="scientific">Penicillium chrysogenum</name>
    <name type="common">Penicillium notatum</name>
    <dbReference type="NCBI Taxonomy" id="5076"/>
    <lineage>
        <taxon>Eukaryota</taxon>
        <taxon>Fungi</taxon>
        <taxon>Dikarya</taxon>
        <taxon>Ascomycota</taxon>
        <taxon>Pezizomycotina</taxon>
        <taxon>Eurotiomycetes</taxon>
        <taxon>Eurotiomycetidae</taxon>
        <taxon>Eurotiales</taxon>
        <taxon>Aspergillaceae</taxon>
        <taxon>Penicillium</taxon>
        <taxon>Penicillium chrysogenum species complex</taxon>
    </lineage>
</organism>
<protein>
    <submittedName>
        <fullName evidence="1">Uncharacterized protein</fullName>
    </submittedName>
</protein>
<evidence type="ECO:0000313" key="1">
    <source>
        <dbReference type="EMBL" id="KAJ5269997.1"/>
    </source>
</evidence>
<evidence type="ECO:0000313" key="2">
    <source>
        <dbReference type="Proteomes" id="UP001220256"/>
    </source>
</evidence>